<reference evidence="2 3" key="1">
    <citation type="submission" date="2024-03" db="EMBL/GenBank/DDBJ databases">
        <title>YIM 134122 draft genome.</title>
        <authorList>
            <person name="Zuo S."/>
            <person name="Xiong L."/>
        </authorList>
    </citation>
    <scope>NUCLEOTIDE SEQUENCE [LARGE SCALE GENOMIC DNA]</scope>
    <source>
        <strain evidence="2 3">YIM 134122</strain>
    </source>
</reference>
<protein>
    <submittedName>
        <fullName evidence="2">Glycosyltransferase domain-containing protein</fullName>
    </submittedName>
</protein>
<dbReference type="RefSeq" id="WP_342113012.1">
    <property type="nucleotide sequence ID" value="NZ_JBCAUN010000001.1"/>
</dbReference>
<comment type="caution">
    <text evidence="2">The sequence shown here is derived from an EMBL/GenBank/DDBJ whole genome shotgun (WGS) entry which is preliminary data.</text>
</comment>
<evidence type="ECO:0000313" key="2">
    <source>
        <dbReference type="EMBL" id="MEN1946577.1"/>
    </source>
</evidence>
<dbReference type="Pfam" id="PF04765">
    <property type="entry name" value="TOD1_MUCI70"/>
    <property type="match status" value="1"/>
</dbReference>
<gene>
    <name evidence="2" type="ORF">WJX64_08470</name>
</gene>
<name>A0ABU9W3K3_9MICO</name>
<evidence type="ECO:0000259" key="1">
    <source>
        <dbReference type="Pfam" id="PF04765"/>
    </source>
</evidence>
<feature type="domain" description="TOD1/MUCI70 glycosyltransferase-like" evidence="1">
    <location>
        <begin position="42"/>
        <end position="192"/>
    </location>
</feature>
<proteinExistence type="predicted"/>
<sequence length="342" mass="37887">MRRIVYRVLLGGYESLNELDDVDLGDVEAILLTDDAHLTSRTWTVHQVAPEFPDDPVRSQRLLKICGHPALGTFDESLYIDNTVELRVAPGALLDAWLSEPATDIALPLHDYRDSVADEFTQVLALGLDDAAPVREQLSAYGRTASEILLQRPYWTAILARRTGDALDSRMRIWADHVLRYSRRDQLSVNLALDSTEIAVAGIDLTAHESPWHRWPVDSGRPEGGGRFVGPTSASLVLEMRRLRERLEKAGVAAAEGLRVREALASEVAGATARAAERDLEIRGLRAERAALEGDRDAALHRARSAAEEADGLRDQNAALKASTSWRLTAPLRRVSRWVRRG</sequence>
<organism evidence="2 3">
    <name type="scientific">Leifsonia stereocauli</name>
    <dbReference type="NCBI Taxonomy" id="3134136"/>
    <lineage>
        <taxon>Bacteria</taxon>
        <taxon>Bacillati</taxon>
        <taxon>Actinomycetota</taxon>
        <taxon>Actinomycetes</taxon>
        <taxon>Micrococcales</taxon>
        <taxon>Microbacteriaceae</taxon>
        <taxon>Leifsonia</taxon>
    </lineage>
</organism>
<dbReference type="EMBL" id="JBCLVG010000001">
    <property type="protein sequence ID" value="MEN1946577.1"/>
    <property type="molecule type" value="Genomic_DNA"/>
</dbReference>
<dbReference type="InterPro" id="IPR048354">
    <property type="entry name" value="TOD1_MUCI70_glycTrfase_dom"/>
</dbReference>
<accession>A0ABU9W3K3</accession>
<dbReference type="Proteomes" id="UP001425155">
    <property type="component" value="Unassembled WGS sequence"/>
</dbReference>
<evidence type="ECO:0000313" key="3">
    <source>
        <dbReference type="Proteomes" id="UP001425155"/>
    </source>
</evidence>
<keyword evidence="3" id="KW-1185">Reference proteome</keyword>